<dbReference type="Proteomes" id="UP000612899">
    <property type="component" value="Unassembled WGS sequence"/>
</dbReference>
<dbReference type="InterPro" id="IPR010985">
    <property type="entry name" value="Ribbon_hlx_hlx"/>
</dbReference>
<evidence type="ECO:0000313" key="2">
    <source>
        <dbReference type="Proteomes" id="UP000612899"/>
    </source>
</evidence>
<dbReference type="SUPFAM" id="SSF47598">
    <property type="entry name" value="Ribbon-helix-helix"/>
    <property type="match status" value="1"/>
</dbReference>
<name>A0A8J3QK80_9ACTN</name>
<evidence type="ECO:0008006" key="3">
    <source>
        <dbReference type="Google" id="ProtNLM"/>
    </source>
</evidence>
<proteinExistence type="predicted"/>
<gene>
    <name evidence="1" type="ORF">Rhe02_89800</name>
</gene>
<dbReference type="AlphaFoldDB" id="A0A8J3QK80"/>
<sequence>MKVSISLPDEDLTFIDDYASRRNMDSRSAVMHRAIALLREADMESAYATAWDEWSSSGEGALWEATTQDGATDATR</sequence>
<accession>A0A8J3QK80</accession>
<keyword evidence="2" id="KW-1185">Reference proteome</keyword>
<organism evidence="1 2">
    <name type="scientific">Rhizocola hellebori</name>
    <dbReference type="NCBI Taxonomy" id="1392758"/>
    <lineage>
        <taxon>Bacteria</taxon>
        <taxon>Bacillati</taxon>
        <taxon>Actinomycetota</taxon>
        <taxon>Actinomycetes</taxon>
        <taxon>Micromonosporales</taxon>
        <taxon>Micromonosporaceae</taxon>
        <taxon>Rhizocola</taxon>
    </lineage>
</organism>
<evidence type="ECO:0000313" key="1">
    <source>
        <dbReference type="EMBL" id="GIH10913.1"/>
    </source>
</evidence>
<dbReference type="GO" id="GO:0006355">
    <property type="term" value="P:regulation of DNA-templated transcription"/>
    <property type="evidence" value="ECO:0007669"/>
    <property type="project" value="InterPro"/>
</dbReference>
<dbReference type="EMBL" id="BONY01000111">
    <property type="protein sequence ID" value="GIH10913.1"/>
    <property type="molecule type" value="Genomic_DNA"/>
</dbReference>
<dbReference type="RefSeq" id="WP_203914635.1">
    <property type="nucleotide sequence ID" value="NZ_BONY01000111.1"/>
</dbReference>
<reference evidence="1" key="1">
    <citation type="submission" date="2021-01" db="EMBL/GenBank/DDBJ databases">
        <title>Whole genome shotgun sequence of Rhizocola hellebori NBRC 109834.</title>
        <authorList>
            <person name="Komaki H."/>
            <person name="Tamura T."/>
        </authorList>
    </citation>
    <scope>NUCLEOTIDE SEQUENCE</scope>
    <source>
        <strain evidence="1">NBRC 109834</strain>
    </source>
</reference>
<comment type="caution">
    <text evidence="1">The sequence shown here is derived from an EMBL/GenBank/DDBJ whole genome shotgun (WGS) entry which is preliminary data.</text>
</comment>
<protein>
    <recommendedName>
        <fullName evidence="3">Ribbon-helix-helix protein, CopG family</fullName>
    </recommendedName>
</protein>